<proteinExistence type="predicted"/>
<organism evidence="1">
    <name type="scientific">Oryza sativa subsp. japonica</name>
    <name type="common">Rice</name>
    <dbReference type="NCBI Taxonomy" id="39947"/>
    <lineage>
        <taxon>Eukaryota</taxon>
        <taxon>Viridiplantae</taxon>
        <taxon>Streptophyta</taxon>
        <taxon>Embryophyta</taxon>
        <taxon>Tracheophyta</taxon>
        <taxon>Spermatophyta</taxon>
        <taxon>Magnoliopsida</taxon>
        <taxon>Liliopsida</taxon>
        <taxon>Poales</taxon>
        <taxon>Poaceae</taxon>
        <taxon>BOP clade</taxon>
        <taxon>Oryzoideae</taxon>
        <taxon>Oryzeae</taxon>
        <taxon>Oryzinae</taxon>
        <taxon>Oryza</taxon>
        <taxon>Oryza sativa</taxon>
    </lineage>
</organism>
<dbReference type="Proteomes" id="UP000817658">
    <property type="component" value="Chromosome 1"/>
</dbReference>
<dbReference type="AlphaFoldDB" id="Q5QNI6"/>
<dbReference type="EMBL" id="AP002092">
    <property type="protein sequence ID" value="BAD73032.1"/>
    <property type="molecule type" value="Genomic_DNA"/>
</dbReference>
<sequence length="90" mass="9952">MTSRSNVFGANDTSADILVPLSGGGNDTNTEDLFETTTHGAEETLLLADLEWESRNGLRLIHEYSAVVRDYPLMLTVSIGIELFDSMRFL</sequence>
<accession>Q5QNI6</accession>
<protein>
    <submittedName>
        <fullName evidence="1">Uncharacterized protein</fullName>
    </submittedName>
</protein>
<reference evidence="1" key="1">
    <citation type="journal article" date="2002" name="Nature">
        <title>The genome sequence and structure of rice chromosome 1.</title>
        <authorList>
            <person name="Sasaki T."/>
            <person name="Matsumoto T."/>
            <person name="Yamamoto K."/>
            <person name="Sakata K."/>
            <person name="Baba T."/>
            <person name="Katayose Y."/>
            <person name="Wu J."/>
            <person name="Niimura Y."/>
            <person name="Cheng Z."/>
            <person name="Nagamura Y."/>
            <person name="Antonio B.A."/>
            <person name="Kanamori H."/>
            <person name="Hosokawa S."/>
            <person name="Masukawa M."/>
            <person name="Arikawa K."/>
            <person name="Chiden Y."/>
            <person name="Hayashi M."/>
            <person name="Okamoto M."/>
            <person name="Ando T."/>
            <person name="Aoki H."/>
            <person name="Arita K."/>
            <person name="Hamada M."/>
            <person name="Harada C."/>
            <person name="Hijishita S."/>
            <person name="Honda M."/>
            <person name="Ichikawa Y."/>
            <person name="Idonuma A."/>
            <person name="Iijima M."/>
            <person name="Ikeda M."/>
            <person name="Ikeno M."/>
            <person name="Itoh S."/>
            <person name="Itoh T."/>
            <person name="Itoh Y."/>
            <person name="Itoh Y."/>
            <person name="Iwabuchi A."/>
            <person name="Kamiya K."/>
            <person name="Karasawa W."/>
            <person name="Katagiri S."/>
            <person name="Kikuta A."/>
            <person name="Kobayashi N."/>
            <person name="Kono I."/>
            <person name="Machita K."/>
            <person name="Maehara T."/>
            <person name="Mizuno H."/>
            <person name="Mizubayashi T."/>
            <person name="Mukai Y."/>
            <person name="Nagasaki H."/>
            <person name="Nakashima M."/>
            <person name="Nakama Y."/>
            <person name="Nakamichi Y."/>
            <person name="Nakamura M."/>
            <person name="Namiki N."/>
            <person name="Negishi M."/>
            <person name="Ohta I."/>
            <person name="Ono N."/>
            <person name="Saji S."/>
            <person name="Sakai K."/>
            <person name="Shibata M."/>
            <person name="Shimokawa T."/>
            <person name="Shomura A."/>
            <person name="Song J."/>
            <person name="Takazaki Y."/>
            <person name="Terasawa K."/>
            <person name="Tsuji K."/>
            <person name="Waki K."/>
            <person name="Yamagata H."/>
            <person name="Yamane H."/>
            <person name="Yoshiki S."/>
            <person name="Yoshihara R."/>
            <person name="Yukawa K."/>
            <person name="Zhong H."/>
            <person name="Iwama H."/>
            <person name="Endo T."/>
            <person name="Ito H."/>
            <person name="Hahn J.H."/>
            <person name="Kim H.I."/>
            <person name="Eun M.Y."/>
            <person name="Yano M."/>
            <person name="Jiang J."/>
            <person name="Gojobori T."/>
        </authorList>
    </citation>
    <scope>NUCLEOTIDE SEQUENCE [LARGE SCALE GENOMIC DNA]</scope>
</reference>
<gene>
    <name evidence="1" type="primary">P0031E09.33</name>
</gene>
<evidence type="ECO:0000313" key="1">
    <source>
        <dbReference type="EMBL" id="BAD73032.1"/>
    </source>
</evidence>
<name>Q5QNI6_ORYSJ</name>